<evidence type="ECO:0000313" key="4">
    <source>
        <dbReference type="EMBL" id="MFD1009189.1"/>
    </source>
</evidence>
<keyword evidence="5" id="KW-1185">Reference proteome</keyword>
<proteinExistence type="predicted"/>
<reference evidence="5" key="1">
    <citation type="journal article" date="2019" name="Int. J. Syst. Evol. Microbiol.">
        <title>The Global Catalogue of Microorganisms (GCM) 10K type strain sequencing project: providing services to taxonomists for standard genome sequencing and annotation.</title>
        <authorList>
            <consortium name="The Broad Institute Genomics Platform"/>
            <consortium name="The Broad Institute Genome Sequencing Center for Infectious Disease"/>
            <person name="Wu L."/>
            <person name="Ma J."/>
        </authorList>
    </citation>
    <scope>NUCLEOTIDE SEQUENCE [LARGE SCALE GENOMIC DNA]</scope>
    <source>
        <strain evidence="5">CCUG 60525</strain>
    </source>
</reference>
<evidence type="ECO:0000256" key="1">
    <source>
        <dbReference type="ARBA" id="ARBA00023211"/>
    </source>
</evidence>
<gene>
    <name evidence="4" type="ORF">ACFQ1C_13655</name>
</gene>
<sequence>MIKRWLEQYASPFALDKMGIMGMNRRNISYISRYNPRRLYPLVDDKLETKRIALDAGVTVPDLIGVIEFQHQVSSLLEKIKDWPGFCIKPAKGSGGKGIVVIVNHDGQQFVKPSGKAENINDLERHVSNILAGLFSLGGKPDVALIEALINFDDVFEGFSYEGVPDTRVIVFKGFPVMAMMRLSTEASDGKANLHQGAVGVGLDINTGKAIRAVQFNLPIRYHPDTGRDLLELKVPYWEQLLSLSSSCYEMSGLGYIGTDMVLDKQKGPMLLELNARPGLAIQTANGAGLVPRLRKIEKLGKKAIFNPEDRVTFARREFAVEVQIAPSAKHPAPS</sequence>
<evidence type="ECO:0000313" key="5">
    <source>
        <dbReference type="Proteomes" id="UP001597048"/>
    </source>
</evidence>
<evidence type="ECO:0000259" key="3">
    <source>
        <dbReference type="PROSITE" id="PS50975"/>
    </source>
</evidence>
<keyword evidence="2" id="KW-0067">ATP-binding</keyword>
<keyword evidence="2" id="KW-0547">Nucleotide-binding</keyword>
<dbReference type="Gene3D" id="3.30.470.20">
    <property type="entry name" value="ATP-grasp fold, B domain"/>
    <property type="match status" value="1"/>
</dbReference>
<organism evidence="4 5">
    <name type="scientific">Oceanisphaera ostreae</name>
    <dbReference type="NCBI Taxonomy" id="914151"/>
    <lineage>
        <taxon>Bacteria</taxon>
        <taxon>Pseudomonadati</taxon>
        <taxon>Pseudomonadota</taxon>
        <taxon>Gammaproteobacteria</taxon>
        <taxon>Aeromonadales</taxon>
        <taxon>Aeromonadaceae</taxon>
        <taxon>Oceanisphaera</taxon>
    </lineage>
</organism>
<dbReference type="Proteomes" id="UP001597048">
    <property type="component" value="Unassembled WGS sequence"/>
</dbReference>
<dbReference type="NCBIfam" id="TIGR02291">
    <property type="entry name" value="rimK_rel_E_lig"/>
    <property type="match status" value="1"/>
</dbReference>
<dbReference type="PANTHER" id="PTHR21621">
    <property type="entry name" value="RIBOSOMAL PROTEIN S6 MODIFICATION PROTEIN"/>
    <property type="match status" value="1"/>
</dbReference>
<dbReference type="Pfam" id="PF14397">
    <property type="entry name" value="ATPgrasp_ST"/>
    <property type="match status" value="1"/>
</dbReference>
<dbReference type="RefSeq" id="WP_379559221.1">
    <property type="nucleotide sequence ID" value="NZ_JBHTJS010000056.1"/>
</dbReference>
<dbReference type="InterPro" id="IPR039523">
    <property type="entry name" value="RimK-rel_E_lig_ATP-grasp"/>
</dbReference>
<dbReference type="InterPro" id="IPR011761">
    <property type="entry name" value="ATP-grasp"/>
</dbReference>
<name>A0ABW3KJV8_9GAMM</name>
<dbReference type="PROSITE" id="PS50975">
    <property type="entry name" value="ATP_GRASP"/>
    <property type="match status" value="1"/>
</dbReference>
<dbReference type="InterPro" id="IPR011758">
    <property type="entry name" value="RimK-rel_E_lig"/>
</dbReference>
<feature type="domain" description="ATP-grasp" evidence="3">
    <location>
        <begin position="50"/>
        <end position="305"/>
    </location>
</feature>
<accession>A0ABW3KJV8</accession>
<dbReference type="PANTHER" id="PTHR21621:SF0">
    <property type="entry name" value="BETA-CITRYLGLUTAMATE SYNTHASE B-RELATED"/>
    <property type="match status" value="1"/>
</dbReference>
<comment type="caution">
    <text evidence="4">The sequence shown here is derived from an EMBL/GenBank/DDBJ whole genome shotgun (WGS) entry which is preliminary data.</text>
</comment>
<dbReference type="SUPFAM" id="SSF56059">
    <property type="entry name" value="Glutathione synthetase ATP-binding domain-like"/>
    <property type="match status" value="1"/>
</dbReference>
<evidence type="ECO:0000256" key="2">
    <source>
        <dbReference type="PROSITE-ProRule" id="PRU00409"/>
    </source>
</evidence>
<keyword evidence="1" id="KW-0464">Manganese</keyword>
<dbReference type="EMBL" id="JBHTJS010000056">
    <property type="protein sequence ID" value="MFD1009189.1"/>
    <property type="molecule type" value="Genomic_DNA"/>
</dbReference>
<protein>
    <submittedName>
        <fullName evidence="4">Alpha-L-glutamate ligase-like protein</fullName>
    </submittedName>
</protein>